<dbReference type="Gene3D" id="1.10.10.10">
    <property type="entry name" value="Winged helix-like DNA-binding domain superfamily/Winged helix DNA-binding domain"/>
    <property type="match status" value="1"/>
</dbReference>
<dbReference type="InterPro" id="IPR051054">
    <property type="entry name" value="SorC_transcr_regulators"/>
</dbReference>
<dbReference type="Pfam" id="PF04198">
    <property type="entry name" value="Sugar-bind"/>
    <property type="match status" value="1"/>
</dbReference>
<protein>
    <submittedName>
        <fullName evidence="8">Central glycolytic genes regulator</fullName>
    </submittedName>
    <submittedName>
        <fullName evidence="7">Central glycolytic protein regulator</fullName>
    </submittedName>
</protein>
<reference evidence="7 9" key="1">
    <citation type="journal article" date="2016" name="Genome Announc.">
        <title>Complete Genome Sequence of the Amino Acid-Fermenting Clostridium propionicum X2 (DSM 1682).</title>
        <authorList>
            <person name="Poehlein A."/>
            <person name="Schlien K."/>
            <person name="Chowdhury N.P."/>
            <person name="Gottschalk G."/>
            <person name="Buckel W."/>
            <person name="Daniel R."/>
        </authorList>
    </citation>
    <scope>NUCLEOTIDE SEQUENCE [LARGE SCALE GENOMIC DNA]</scope>
    <source>
        <strain evidence="7 9">X2</strain>
    </source>
</reference>
<reference evidence="10" key="3">
    <citation type="submission" date="2016-11" db="EMBL/GenBank/DDBJ databases">
        <authorList>
            <person name="Jaros S."/>
            <person name="Januszkiewicz K."/>
            <person name="Wedrychowicz H."/>
        </authorList>
    </citation>
    <scope>NUCLEOTIDE SEQUENCE [LARGE SCALE GENOMIC DNA]</scope>
    <source>
        <strain evidence="10">DSM 1682</strain>
    </source>
</reference>
<gene>
    <name evidence="7" type="primary">cggR</name>
    <name evidence="7" type="ORF">CPRO_25060</name>
    <name evidence="8" type="ORF">SAMN02745151_00875</name>
</gene>
<dbReference type="InterPro" id="IPR037171">
    <property type="entry name" value="NagB/RpiA_transferase-like"/>
</dbReference>
<evidence type="ECO:0000313" key="10">
    <source>
        <dbReference type="Proteomes" id="UP000184204"/>
    </source>
</evidence>
<comment type="similarity">
    <text evidence="1">Belongs to the SorC transcriptional regulatory family.</text>
</comment>
<keyword evidence="4" id="KW-0804">Transcription</keyword>
<dbReference type="EMBL" id="FQUA01000003">
    <property type="protein sequence ID" value="SHE50405.1"/>
    <property type="molecule type" value="Genomic_DNA"/>
</dbReference>
<sequence length="375" mass="41850">MVFTTDCAPAPFFSFGWDKKNRIGQKKTKGRCDMEDKLQLIRKIAPDLTEEMIKRYRVLKTVRLLQPCGRRMVVLALGMTERTVRSEIERFSVQKLVQVSKTGMVVTEEGLEVLEGLDTVFSIMTGLSVLEEKLALLLGVKRVLIAQGDADVSERSRKEMGQLAMRHLLEKTNEKSCIAITGGSSMEDLVLAAPEMSKPMAKMVVPARGSIGRRMELQADTLAVQLAEKLQAEYRLLHLPDNLSETALEEMKKQPEIFETIQEMDRANILLLGVGNALDMAEKRRLDEEIMANLVKQDAIAEACGYYFNRSGEVLYRTRSIAIDFDQISKMDEVIVVAGGEKKAESILAVSKSIPSGIFITDEGAAMKMLRVLEA</sequence>
<dbReference type="Proteomes" id="UP000068026">
    <property type="component" value="Chromosome"/>
</dbReference>
<keyword evidence="9" id="KW-1185">Reference proteome</keyword>
<dbReference type="SUPFAM" id="SSF100950">
    <property type="entry name" value="NagB/RpiA/CoA transferase-like"/>
    <property type="match status" value="1"/>
</dbReference>
<evidence type="ECO:0000256" key="1">
    <source>
        <dbReference type="ARBA" id="ARBA00010466"/>
    </source>
</evidence>
<dbReference type="InterPro" id="IPR036388">
    <property type="entry name" value="WH-like_DNA-bd_sf"/>
</dbReference>
<dbReference type="InterPro" id="IPR036390">
    <property type="entry name" value="WH_DNA-bd_sf"/>
</dbReference>
<dbReference type="GO" id="GO:0003677">
    <property type="term" value="F:DNA binding"/>
    <property type="evidence" value="ECO:0007669"/>
    <property type="project" value="UniProtKB-KW"/>
</dbReference>
<evidence type="ECO:0000256" key="3">
    <source>
        <dbReference type="ARBA" id="ARBA00023125"/>
    </source>
</evidence>
<dbReference type="InterPro" id="IPR048715">
    <property type="entry name" value="CggR_N"/>
</dbReference>
<dbReference type="PANTHER" id="PTHR34294:SF5">
    <property type="entry name" value="CENTRAL GLYCOLYTIC GENES REGULATOR"/>
    <property type="match status" value="1"/>
</dbReference>
<dbReference type="Gene3D" id="3.40.50.1360">
    <property type="match status" value="1"/>
</dbReference>
<accession>A0A0X8VDK5</accession>
<reference evidence="8" key="4">
    <citation type="submission" date="2016-11" db="EMBL/GenBank/DDBJ databases">
        <authorList>
            <person name="Varghese N."/>
            <person name="Submissions S."/>
        </authorList>
    </citation>
    <scope>NUCLEOTIDE SEQUENCE</scope>
    <source>
        <strain evidence="8">DSM 1682</strain>
    </source>
</reference>
<dbReference type="PANTHER" id="PTHR34294">
    <property type="entry name" value="TRANSCRIPTIONAL REGULATOR-RELATED"/>
    <property type="match status" value="1"/>
</dbReference>
<dbReference type="KEGG" id="cpro:CPRO_25060"/>
<evidence type="ECO:0000259" key="6">
    <source>
        <dbReference type="Pfam" id="PF21715"/>
    </source>
</evidence>
<dbReference type="Proteomes" id="UP000184204">
    <property type="component" value="Unassembled WGS sequence"/>
</dbReference>
<evidence type="ECO:0000313" key="7">
    <source>
        <dbReference type="EMBL" id="AMJ42054.1"/>
    </source>
</evidence>
<evidence type="ECO:0000259" key="5">
    <source>
        <dbReference type="Pfam" id="PF04198"/>
    </source>
</evidence>
<feature type="domain" description="Sugar-binding" evidence="5">
    <location>
        <begin position="125"/>
        <end position="370"/>
    </location>
</feature>
<dbReference type="GO" id="GO:0030246">
    <property type="term" value="F:carbohydrate binding"/>
    <property type="evidence" value="ECO:0007669"/>
    <property type="project" value="InterPro"/>
</dbReference>
<proteinExistence type="inferred from homology"/>
<dbReference type="InterPro" id="IPR007324">
    <property type="entry name" value="Sugar-bd_dom_put"/>
</dbReference>
<dbReference type="Pfam" id="PF21715">
    <property type="entry name" value="CggR_N"/>
    <property type="match status" value="1"/>
</dbReference>
<evidence type="ECO:0000313" key="8">
    <source>
        <dbReference type="EMBL" id="SHE50405.1"/>
    </source>
</evidence>
<name>A0A0X8VDK5_ANAPI</name>
<organism evidence="8 10">
    <name type="scientific">Anaerotignum propionicum DSM 1682</name>
    <dbReference type="NCBI Taxonomy" id="991789"/>
    <lineage>
        <taxon>Bacteria</taxon>
        <taxon>Bacillati</taxon>
        <taxon>Bacillota</taxon>
        <taxon>Clostridia</taxon>
        <taxon>Lachnospirales</taxon>
        <taxon>Anaerotignaceae</taxon>
        <taxon>Anaerotignum</taxon>
    </lineage>
</organism>
<keyword evidence="2" id="KW-0805">Transcription regulation</keyword>
<dbReference type="EMBL" id="CP014223">
    <property type="protein sequence ID" value="AMJ42054.1"/>
    <property type="molecule type" value="Genomic_DNA"/>
</dbReference>
<evidence type="ECO:0000256" key="4">
    <source>
        <dbReference type="ARBA" id="ARBA00023163"/>
    </source>
</evidence>
<feature type="domain" description="CggR N-terminal DNA binding" evidence="6">
    <location>
        <begin position="52"/>
        <end position="120"/>
    </location>
</feature>
<keyword evidence="3" id="KW-0238">DNA-binding</keyword>
<evidence type="ECO:0000256" key="2">
    <source>
        <dbReference type="ARBA" id="ARBA00023015"/>
    </source>
</evidence>
<reference evidence="9" key="2">
    <citation type="submission" date="2016-01" db="EMBL/GenBank/DDBJ databases">
        <authorList>
            <person name="Poehlein A."/>
            <person name="Schlien K."/>
            <person name="Gottschalk G."/>
            <person name="Buckel W."/>
            <person name="Daniel R."/>
        </authorList>
    </citation>
    <scope>NUCLEOTIDE SEQUENCE [LARGE SCALE GENOMIC DNA]</scope>
    <source>
        <strain evidence="9">X2</strain>
    </source>
</reference>
<evidence type="ECO:0000313" key="9">
    <source>
        <dbReference type="Proteomes" id="UP000068026"/>
    </source>
</evidence>
<dbReference type="SUPFAM" id="SSF46785">
    <property type="entry name" value="Winged helix' DNA-binding domain"/>
    <property type="match status" value="1"/>
</dbReference>
<dbReference type="AlphaFoldDB" id="A0A0X8VDK5"/>